<dbReference type="Proteomes" id="UP000002634">
    <property type="component" value="Chromosome"/>
</dbReference>
<proteinExistence type="predicted"/>
<protein>
    <recommendedName>
        <fullName evidence="3">DUF481 domain-containing protein</fullName>
    </recommendedName>
</protein>
<keyword evidence="2" id="KW-1185">Reference proteome</keyword>
<sequence length="272" mass="29577">MTPINFGNIPIFTGNIMLRLCVTRSLPILIGITAALYGVNACADSTLFTALDDPSTAKQPFTGNIQAGYNSQSGNSNNSSLLADTTMTWFNRDAATAYSLWGTANNAESNGTRSAEKYQAGARTRYNVTTDNYMFGQVNWLNDRFAGYASRTTGTAGYGRQIFSSPSQDLRVEFGPGIRHDEYREGGRSTRALAYGAANYTYQLTKNTQFTQGVSALSNEDTSLNSETALNVGINDAFSLRLSYNVTYNSEPPASAPKHTDRTSAITLQYNL</sequence>
<evidence type="ECO:0000313" key="1">
    <source>
        <dbReference type="EMBL" id="ACY85678.1"/>
    </source>
</evidence>
<dbReference type="KEGG" id="etr:ETAE_2845"/>
<name>A0AAU8PAC4_EDWPI</name>
<accession>A0AAU8PAC4</accession>
<dbReference type="InterPro" id="IPR007433">
    <property type="entry name" value="DUF481"/>
</dbReference>
<dbReference type="Pfam" id="PF04338">
    <property type="entry name" value="DUF481"/>
    <property type="match status" value="1"/>
</dbReference>
<reference evidence="1 2" key="1">
    <citation type="journal article" date="2009" name="PLoS ONE">
        <title>Genome sequence of the versatile fish pathogen Edwardsiella tarda provides insights into its adaptation to broad host ranges and intracellular niches.</title>
        <authorList>
            <person name="Wang Q."/>
            <person name="Yang M."/>
            <person name="Xiao J."/>
            <person name="Wu H."/>
            <person name="Wang X."/>
            <person name="Lv Y."/>
            <person name="Xu L."/>
            <person name="Zheng H."/>
            <person name="Wang S."/>
            <person name="Zhao G."/>
            <person name="Liu Q."/>
            <person name="Zhang Y."/>
        </authorList>
    </citation>
    <scope>NUCLEOTIDE SEQUENCE [LARGE SCALE GENOMIC DNA]</scope>
    <source>
        <strain evidence="2">EIB202 / CCTCC M208068</strain>
    </source>
</reference>
<evidence type="ECO:0000313" key="2">
    <source>
        <dbReference type="Proteomes" id="UP000002634"/>
    </source>
</evidence>
<organism evidence="1 2">
    <name type="scientific">Edwardsiella piscicida</name>
    <dbReference type="NCBI Taxonomy" id="1263550"/>
    <lineage>
        <taxon>Bacteria</taxon>
        <taxon>Pseudomonadati</taxon>
        <taxon>Pseudomonadota</taxon>
        <taxon>Gammaproteobacteria</taxon>
        <taxon>Enterobacterales</taxon>
        <taxon>Hafniaceae</taxon>
        <taxon>Edwardsiella</taxon>
    </lineage>
</organism>
<gene>
    <name evidence="1" type="ordered locus">ETAE_2845</name>
</gene>
<dbReference type="EMBL" id="CP001135">
    <property type="protein sequence ID" value="ACY85678.1"/>
    <property type="molecule type" value="Genomic_DNA"/>
</dbReference>
<evidence type="ECO:0008006" key="3">
    <source>
        <dbReference type="Google" id="ProtNLM"/>
    </source>
</evidence>
<dbReference type="AlphaFoldDB" id="A0AAU8PAC4"/>